<reference evidence="2" key="1">
    <citation type="journal article" date="2019" name="Environ. Microbiol.">
        <title>Fungal ecological strategies reflected in gene transcription - a case study of two litter decomposers.</title>
        <authorList>
            <person name="Barbi F."/>
            <person name="Kohler A."/>
            <person name="Barry K."/>
            <person name="Baskaran P."/>
            <person name="Daum C."/>
            <person name="Fauchery L."/>
            <person name="Ihrmark K."/>
            <person name="Kuo A."/>
            <person name="LaButti K."/>
            <person name="Lipzen A."/>
            <person name="Morin E."/>
            <person name="Grigoriev I.V."/>
            <person name="Henrissat B."/>
            <person name="Lindahl B."/>
            <person name="Martin F."/>
        </authorList>
    </citation>
    <scope>NUCLEOTIDE SEQUENCE</scope>
    <source>
        <strain evidence="2">JB14</strain>
    </source>
</reference>
<dbReference type="EMBL" id="ML769405">
    <property type="protein sequence ID" value="KAE9406002.1"/>
    <property type="molecule type" value="Genomic_DNA"/>
</dbReference>
<protein>
    <submittedName>
        <fullName evidence="2">Uncharacterized protein</fullName>
    </submittedName>
</protein>
<dbReference type="Proteomes" id="UP000799118">
    <property type="component" value="Unassembled WGS sequence"/>
</dbReference>
<evidence type="ECO:0000313" key="2">
    <source>
        <dbReference type="EMBL" id="KAE9406002.1"/>
    </source>
</evidence>
<evidence type="ECO:0000256" key="1">
    <source>
        <dbReference type="SAM" id="MobiDB-lite"/>
    </source>
</evidence>
<sequence>MPQYLPSYNATPEEQLQSMTRPRRNAVDISALSTTTNTRVSRRNAVDYTSSLVKSDWWHANEEHAFVPRNFRLGNAPCVPFTPSERKQGGVAMTELESYQDLAFPSELVTSFLPKGWFPRQPFVQLSVNFPGYNHLKIRRNLFFFSPNGNPRTIQEIGHDIATIYRTFIQDNYAAFNPAEHHALRLGPGPNQVTFGHLRLVDIQLCDVSEGCEQWVADVTYVQC</sequence>
<evidence type="ECO:0000313" key="3">
    <source>
        <dbReference type="Proteomes" id="UP000799118"/>
    </source>
</evidence>
<feature type="region of interest" description="Disordered" evidence="1">
    <location>
        <begin position="1"/>
        <end position="24"/>
    </location>
</feature>
<dbReference type="AlphaFoldDB" id="A0A6A4I2H4"/>
<gene>
    <name evidence="2" type="ORF">BT96DRAFT_972214</name>
</gene>
<name>A0A6A4I2H4_9AGAR</name>
<proteinExistence type="predicted"/>
<feature type="compositionally biased region" description="Polar residues" evidence="1">
    <location>
        <begin position="1"/>
        <end position="20"/>
    </location>
</feature>
<dbReference type="OrthoDB" id="2824696at2759"/>
<organism evidence="2 3">
    <name type="scientific">Gymnopus androsaceus JB14</name>
    <dbReference type="NCBI Taxonomy" id="1447944"/>
    <lineage>
        <taxon>Eukaryota</taxon>
        <taxon>Fungi</taxon>
        <taxon>Dikarya</taxon>
        <taxon>Basidiomycota</taxon>
        <taxon>Agaricomycotina</taxon>
        <taxon>Agaricomycetes</taxon>
        <taxon>Agaricomycetidae</taxon>
        <taxon>Agaricales</taxon>
        <taxon>Marasmiineae</taxon>
        <taxon>Omphalotaceae</taxon>
        <taxon>Gymnopus</taxon>
    </lineage>
</organism>
<accession>A0A6A4I2H4</accession>
<keyword evidence="3" id="KW-1185">Reference proteome</keyword>